<dbReference type="RefSeq" id="WP_345253771.1">
    <property type="nucleotide sequence ID" value="NZ_BAABGY010000003.1"/>
</dbReference>
<evidence type="ECO:0000256" key="1">
    <source>
        <dbReference type="ARBA" id="ARBA00004651"/>
    </source>
</evidence>
<proteinExistence type="predicted"/>
<comment type="subcellular location">
    <subcellularLocation>
        <location evidence="1">Cell membrane</location>
        <topology evidence="1">Multi-pass membrane protein</topology>
    </subcellularLocation>
</comment>
<evidence type="ECO:0000256" key="8">
    <source>
        <dbReference type="SAM" id="Phobius"/>
    </source>
</evidence>
<keyword evidence="3" id="KW-0328">Glycosyltransferase</keyword>
<evidence type="ECO:0000256" key="2">
    <source>
        <dbReference type="ARBA" id="ARBA00022475"/>
    </source>
</evidence>
<dbReference type="InterPro" id="IPR050297">
    <property type="entry name" value="LipidA_mod_glycosyltrf_83"/>
</dbReference>
<feature type="transmembrane region" description="Helical" evidence="8">
    <location>
        <begin position="295"/>
        <end position="314"/>
    </location>
</feature>
<evidence type="ECO:0000256" key="7">
    <source>
        <dbReference type="ARBA" id="ARBA00023136"/>
    </source>
</evidence>
<feature type="transmembrane region" description="Helical" evidence="8">
    <location>
        <begin position="28"/>
        <end position="46"/>
    </location>
</feature>
<comment type="caution">
    <text evidence="10">The sequence shown here is derived from an EMBL/GenBank/DDBJ whole genome shotgun (WGS) entry which is preliminary data.</text>
</comment>
<sequence>MHLYMETGTGASSAPAAVPAATGYARKAIILIAVLTLFRLFTAFSLELGNDESYYWMYSGQLKGNYFDHPPGVAFLIRLFTLNGLLQGAGWLRLGAVLCGAGAAWFLFRAVALLHSPRAGLYAAGLYSASFYAGVTAGVYIMPDSPQMLFWTGALWAIARIHQNERDWKSWLLFGAAAGCCIMSKVHGAFLWTGLGLYILVHRRHWLKLPQLYAAAAVTALFISPILFWNIRHDFITYRFHSRRVTVDHFEIRTWDFLRETVGQLLFNNPVNVVLIFLALRAWKRFGPGLRQVLPVFLWIAVPHIAFLLFVALFRDTTLPHWSGPAYVSLLPLAAVGLASGKRRRFLPRPLLGAVLLYLITVSAWIGVVHFYPGTYGSQERRQLGRGDISLDLYGWEEAGEQFRRRYAADAAAGLMPPGAPVLASYWWGAHVEYYFCRAAKIPFRGVGPIPDIREYHWRNAEKTDRADLSVAYCIMPADEQYQLPAGYPNVRHLYDIEVARGGKPAHIFQVYRLAQ</sequence>
<feature type="transmembrane region" description="Helical" evidence="8">
    <location>
        <begin position="120"/>
        <end position="142"/>
    </location>
</feature>
<feature type="transmembrane region" description="Helical" evidence="8">
    <location>
        <begin position="320"/>
        <end position="339"/>
    </location>
</feature>
<evidence type="ECO:0000313" key="11">
    <source>
        <dbReference type="Proteomes" id="UP001501725"/>
    </source>
</evidence>
<dbReference type="EMBL" id="BAABGY010000003">
    <property type="protein sequence ID" value="GAA4322788.1"/>
    <property type="molecule type" value="Genomic_DNA"/>
</dbReference>
<feature type="transmembrane region" description="Helical" evidence="8">
    <location>
        <begin position="90"/>
        <end position="108"/>
    </location>
</feature>
<accession>A0ABP8GEA1</accession>
<evidence type="ECO:0000256" key="3">
    <source>
        <dbReference type="ARBA" id="ARBA00022676"/>
    </source>
</evidence>
<keyword evidence="5 8" id="KW-0812">Transmembrane</keyword>
<protein>
    <recommendedName>
        <fullName evidence="9">Glycosyltransferase RgtA/B/C/D-like domain-containing protein</fullName>
    </recommendedName>
</protein>
<feature type="transmembrane region" description="Helical" evidence="8">
    <location>
        <begin position="265"/>
        <end position="283"/>
    </location>
</feature>
<feature type="transmembrane region" description="Helical" evidence="8">
    <location>
        <begin position="351"/>
        <end position="372"/>
    </location>
</feature>
<dbReference type="Pfam" id="PF13231">
    <property type="entry name" value="PMT_2"/>
    <property type="match status" value="1"/>
</dbReference>
<dbReference type="PANTHER" id="PTHR33908">
    <property type="entry name" value="MANNOSYLTRANSFERASE YKCB-RELATED"/>
    <property type="match status" value="1"/>
</dbReference>
<keyword evidence="11" id="KW-1185">Reference proteome</keyword>
<reference evidence="11" key="1">
    <citation type="journal article" date="2019" name="Int. J. Syst. Evol. Microbiol.">
        <title>The Global Catalogue of Microorganisms (GCM) 10K type strain sequencing project: providing services to taxonomists for standard genome sequencing and annotation.</title>
        <authorList>
            <consortium name="The Broad Institute Genomics Platform"/>
            <consortium name="The Broad Institute Genome Sequencing Center for Infectious Disease"/>
            <person name="Wu L."/>
            <person name="Ma J."/>
        </authorList>
    </citation>
    <scope>NUCLEOTIDE SEQUENCE [LARGE SCALE GENOMIC DNA]</scope>
    <source>
        <strain evidence="11">JCM 17919</strain>
    </source>
</reference>
<keyword evidence="2" id="KW-1003">Cell membrane</keyword>
<evidence type="ECO:0000256" key="4">
    <source>
        <dbReference type="ARBA" id="ARBA00022679"/>
    </source>
</evidence>
<feature type="domain" description="Glycosyltransferase RgtA/B/C/D-like" evidence="9">
    <location>
        <begin position="68"/>
        <end position="229"/>
    </location>
</feature>
<evidence type="ECO:0000256" key="6">
    <source>
        <dbReference type="ARBA" id="ARBA00022989"/>
    </source>
</evidence>
<evidence type="ECO:0000313" key="10">
    <source>
        <dbReference type="EMBL" id="GAA4322788.1"/>
    </source>
</evidence>
<dbReference type="PANTHER" id="PTHR33908:SF11">
    <property type="entry name" value="MEMBRANE PROTEIN"/>
    <property type="match status" value="1"/>
</dbReference>
<evidence type="ECO:0000259" key="9">
    <source>
        <dbReference type="Pfam" id="PF13231"/>
    </source>
</evidence>
<keyword evidence="7 8" id="KW-0472">Membrane</keyword>
<organism evidence="10 11">
    <name type="scientific">Flaviaesturariibacter amylovorans</name>
    <dbReference type="NCBI Taxonomy" id="1084520"/>
    <lineage>
        <taxon>Bacteria</taxon>
        <taxon>Pseudomonadati</taxon>
        <taxon>Bacteroidota</taxon>
        <taxon>Chitinophagia</taxon>
        <taxon>Chitinophagales</taxon>
        <taxon>Chitinophagaceae</taxon>
        <taxon>Flaviaestuariibacter</taxon>
    </lineage>
</organism>
<keyword evidence="4" id="KW-0808">Transferase</keyword>
<feature type="transmembrane region" description="Helical" evidence="8">
    <location>
        <begin position="171"/>
        <end position="200"/>
    </location>
</feature>
<keyword evidence="6 8" id="KW-1133">Transmembrane helix</keyword>
<feature type="transmembrane region" description="Helical" evidence="8">
    <location>
        <begin position="212"/>
        <end position="231"/>
    </location>
</feature>
<name>A0ABP8GEA1_9BACT</name>
<gene>
    <name evidence="10" type="ORF">GCM10023184_09300</name>
</gene>
<dbReference type="Proteomes" id="UP001501725">
    <property type="component" value="Unassembled WGS sequence"/>
</dbReference>
<dbReference type="InterPro" id="IPR038731">
    <property type="entry name" value="RgtA/B/C-like"/>
</dbReference>
<evidence type="ECO:0000256" key="5">
    <source>
        <dbReference type="ARBA" id="ARBA00022692"/>
    </source>
</evidence>